<dbReference type="SUPFAM" id="SSF48371">
    <property type="entry name" value="ARM repeat"/>
    <property type="match status" value="1"/>
</dbReference>
<organism evidence="1 2">
    <name type="scientific">Blepharisma stoltei</name>
    <dbReference type="NCBI Taxonomy" id="1481888"/>
    <lineage>
        <taxon>Eukaryota</taxon>
        <taxon>Sar</taxon>
        <taxon>Alveolata</taxon>
        <taxon>Ciliophora</taxon>
        <taxon>Postciliodesmatophora</taxon>
        <taxon>Heterotrichea</taxon>
        <taxon>Heterotrichida</taxon>
        <taxon>Blepharismidae</taxon>
        <taxon>Blepharisma</taxon>
    </lineage>
</organism>
<reference evidence="1" key="1">
    <citation type="submission" date="2021-09" db="EMBL/GenBank/DDBJ databases">
        <authorList>
            <consortium name="AG Swart"/>
            <person name="Singh M."/>
            <person name="Singh A."/>
            <person name="Seah K."/>
            <person name="Emmerich C."/>
        </authorList>
    </citation>
    <scope>NUCLEOTIDE SEQUENCE</scope>
    <source>
        <strain evidence="1">ATCC30299</strain>
    </source>
</reference>
<dbReference type="InterPro" id="IPR037501">
    <property type="entry name" value="TPLATE"/>
</dbReference>
<dbReference type="PANTHER" id="PTHR36029:SF1">
    <property type="entry name" value="PROTEIN TPLATE"/>
    <property type="match status" value="1"/>
</dbReference>
<dbReference type="GO" id="GO:0006897">
    <property type="term" value="P:endocytosis"/>
    <property type="evidence" value="ECO:0007669"/>
    <property type="project" value="InterPro"/>
</dbReference>
<evidence type="ECO:0000313" key="1">
    <source>
        <dbReference type="EMBL" id="CAG9330852.1"/>
    </source>
</evidence>
<comment type="caution">
    <text evidence="1">The sequence shown here is derived from an EMBL/GenBank/DDBJ whole genome shotgun (WGS) entry which is preliminary data.</text>
</comment>
<proteinExistence type="predicted"/>
<dbReference type="Proteomes" id="UP001162131">
    <property type="component" value="Unassembled WGS sequence"/>
</dbReference>
<sequence>MEVIDWATFLPLKSQNWNQNPKEISKQIEALNQVLLYISNERNIQPLLPAILENCFNSGAQRNIRQITYLIVKSAATLYELPWDSLYGPISTDIGTSSDPEFQVYAMRMLYLLPIEQTLELLLSQEQAILSAMRGESGKNVQYAFLDALPGILVRLWCGLGAENLKTQDLIREMFKYLVNLVMSADDNLCIYGLSALRVLFEESEIGRIRGLSQELEANGSDEELLMPLIKYICEPLYPNIEQILSRMNALDPRYRFHTLYPAAKLVTLRPESEQILTKFETESLLPMLHHLEKGVVWGAARCLMLIPSHSSTIWIMCNKLLALSLYDKTPASSLLLVSGGLSRLPISQQLSISLKTLEFSCRISAKVDRLSVVLTCLTSLVTLSLQLLESKQNSAIYQLFSQPWFVEIWSQPSTSNFREELLACLVETCLLHRNSNDSWMIIAFEVSDICFRVIDWVCGEGNEERTFAPAYNFMLLEEIGRASKDKPEFAGRLQMSLELLMRRFEQTETNIPSRFSRNLALLMLAKFWTPSSEEDLRRILSIVRLELFSSEMLGFISASMTVTTAQSLEFLLTSCLHFYLRYSGRIGDDIIRILTQFSEVVENSATNNPILDLAQKVSGILGRYQSGEVFEVDEFSILMERKINSNIKYTESSFHDYLHAALNIFNKSERRHETLNSDKPMELLRITAIPKEMNWRCLSMNEISGLADPVRVKCTHVIYPPYSLVVFCFRFFNMTKFEIKNIKVQSLLSQNLRFALKQRTSSIIPSISTLGSYEWKVRAIIENSGEISISLLLSIEDSTVPLDQGVQYSSQAYIVPFSDFLLKDISSFGSITQFLSLWTRLNYSHMVQCELTKSIEELCEALSKHMEKAVKTIDSDGFRLGFQAATLQGDRIAIVLTGTKISKTVRSEVRTSSIESHNILGQYLETFLYDISSSILRVLV</sequence>
<dbReference type="PANTHER" id="PTHR36029">
    <property type="entry name" value="TSET COMPLEX MEMBER TSTA"/>
    <property type="match status" value="1"/>
</dbReference>
<evidence type="ECO:0000313" key="2">
    <source>
        <dbReference type="Proteomes" id="UP001162131"/>
    </source>
</evidence>
<evidence type="ECO:0008006" key="3">
    <source>
        <dbReference type="Google" id="ProtNLM"/>
    </source>
</evidence>
<accession>A0AAU9K1X3</accession>
<name>A0AAU9K1X3_9CILI</name>
<protein>
    <recommendedName>
        <fullName evidence="3">AP-5 complex subunit beta-1</fullName>
    </recommendedName>
</protein>
<keyword evidence="2" id="KW-1185">Reference proteome</keyword>
<gene>
    <name evidence="1" type="ORF">BSTOLATCC_MIC52262</name>
</gene>
<dbReference type="InterPro" id="IPR016024">
    <property type="entry name" value="ARM-type_fold"/>
</dbReference>
<dbReference type="AlphaFoldDB" id="A0AAU9K1X3"/>
<dbReference type="EMBL" id="CAJZBQ010000052">
    <property type="protein sequence ID" value="CAG9330852.1"/>
    <property type="molecule type" value="Genomic_DNA"/>
</dbReference>